<keyword evidence="13 15" id="KW-0472">Membrane</keyword>
<keyword evidence="5 15" id="KW-0812">Transmembrane</keyword>
<feature type="transmembrane region" description="Helical" evidence="15">
    <location>
        <begin position="244"/>
        <end position="262"/>
    </location>
</feature>
<evidence type="ECO:0000313" key="18">
    <source>
        <dbReference type="Proteomes" id="UP000215413"/>
    </source>
</evidence>
<reference evidence="18" key="1">
    <citation type="submission" date="2017-04" db="EMBL/GenBank/DDBJ databases">
        <title>Finegoldia magna isolated from orthopedic joint implant-associated infections.</title>
        <authorList>
            <person name="Bjorklund S."/>
            <person name="Bruggemann H."/>
            <person name="Jensen A."/>
            <person name="Hellmark B."/>
            <person name="Soderquist B."/>
        </authorList>
    </citation>
    <scope>NUCLEOTIDE SEQUENCE [LARGE SCALE GENOMIC DNA]</scope>
    <source>
        <strain evidence="18">CCUG 54800</strain>
    </source>
</reference>
<dbReference type="PROSITE" id="PS00154">
    <property type="entry name" value="ATPASE_E1_E2"/>
    <property type="match status" value="1"/>
</dbReference>
<dbReference type="GO" id="GO:0005886">
    <property type="term" value="C:plasma membrane"/>
    <property type="evidence" value="ECO:0007669"/>
    <property type="project" value="UniProtKB-SubCell"/>
</dbReference>
<dbReference type="NCBIfam" id="TIGR01494">
    <property type="entry name" value="ATPase_P-type"/>
    <property type="match status" value="1"/>
</dbReference>
<feature type="transmembrane region" description="Helical" evidence="15">
    <location>
        <begin position="181"/>
        <end position="199"/>
    </location>
</feature>
<keyword evidence="8" id="KW-0406">Ion transport</keyword>
<dbReference type="NCBIfam" id="TIGR01525">
    <property type="entry name" value="ATPase-IB_hvy"/>
    <property type="match status" value="1"/>
</dbReference>
<dbReference type="InterPro" id="IPR006121">
    <property type="entry name" value="HMA_dom"/>
</dbReference>
<dbReference type="GO" id="GO:0005524">
    <property type="term" value="F:ATP binding"/>
    <property type="evidence" value="ECO:0007669"/>
    <property type="project" value="UniProtKB-UniRule"/>
</dbReference>
<dbReference type="SUPFAM" id="SSF55008">
    <property type="entry name" value="HMA, heavy metal-associated domain"/>
    <property type="match status" value="2"/>
</dbReference>
<dbReference type="GO" id="GO:0043682">
    <property type="term" value="F:P-type divalent copper transporter activity"/>
    <property type="evidence" value="ECO:0007669"/>
    <property type="project" value="TreeGrafter"/>
</dbReference>
<dbReference type="GO" id="GO:0005507">
    <property type="term" value="F:copper ion binding"/>
    <property type="evidence" value="ECO:0007669"/>
    <property type="project" value="TreeGrafter"/>
</dbReference>
<dbReference type="PRINTS" id="PR00119">
    <property type="entry name" value="CATATPASE"/>
</dbReference>
<dbReference type="Gene3D" id="3.40.50.1000">
    <property type="entry name" value="HAD superfamily/HAD-like"/>
    <property type="match status" value="1"/>
</dbReference>
<dbReference type="CDD" id="cd02094">
    <property type="entry name" value="P-type_ATPase_Cu-like"/>
    <property type="match status" value="1"/>
</dbReference>
<dbReference type="InterPro" id="IPR027256">
    <property type="entry name" value="P-typ_ATPase_IB"/>
</dbReference>
<dbReference type="AlphaFoldDB" id="A0A233V7P9"/>
<dbReference type="InterPro" id="IPR023299">
    <property type="entry name" value="ATPase_P-typ_cyto_dom_N"/>
</dbReference>
<organism evidence="17 18">
    <name type="scientific">Finegoldia magna</name>
    <name type="common">Peptostreptococcus magnus</name>
    <dbReference type="NCBI Taxonomy" id="1260"/>
    <lineage>
        <taxon>Bacteria</taxon>
        <taxon>Bacillati</taxon>
        <taxon>Bacillota</taxon>
        <taxon>Tissierellia</taxon>
        <taxon>Tissierellales</taxon>
        <taxon>Peptoniphilaceae</taxon>
        <taxon>Finegoldia</taxon>
    </lineage>
</organism>
<keyword evidence="8" id="KW-0813">Transport</keyword>
<feature type="transmembrane region" description="Helical" evidence="15">
    <location>
        <begin position="753"/>
        <end position="771"/>
    </location>
</feature>
<keyword evidence="8" id="KW-0187">Copper transport</keyword>
<evidence type="ECO:0000259" key="16">
    <source>
        <dbReference type="PROSITE" id="PS50846"/>
    </source>
</evidence>
<sequence length="780" mass="85607">MEEIKLKIQGMSCESCAARIEKVLSKYEYIDTVNVNLLQEYAYLKLKEGYDIETIVGKIKKAGYDVPVKTSKFDIEGMSCQSCASRIEKVLNKNNFKDVNVNLLQNSLTVSFYEGYKTNSDVKRLVDKAGYSAEIKTDNKIANEKNITEYEKLKRDFIISAIFSIPLFSAMFFHMAGVHTILNNGYFQWALATVVQFYIGRRYYVNAYKSLRGGGANMDVLIALGTSAAYFYSIYHVLIGSDQLYFESSAVVITLILLGKVFEKRAKTRTTDAISKLMGLQAKKANVIKNGKTIETDIEDVMVGDKILVKPGEKIAVDGIIIEGSSSIDESMITGESMPVQKQVGDECIGSTINKNGSFVFEAKKIGEDTVLSQIVKLVEDAQSNKAPIQRLADKISSVFVPIVIVIAVITFAITYFVTKQFDRALLNSVSVLVIACPCSLGLATPTAIMVGSGKGAELGILIKSAEVLETANKIDAVILDKTGTITNGKPEVVDFQSKDTDFLKIVSSIEKNSEHPLADAVVKEYEKNSSDFYKVEDFDSITGKGLSATINNDNYYIGNEKLMRDNNINVNVDIQKYQSQGNTVVLVGKNDEFYGYILIADKIKESSPKAVSKLKDDNIDVYMITGDSENTAKHIAEKANIDHVIAECLPKDKSDKVLDLKNQGKKVGMVGDGINDAPALATSDVGFSIGTGTDVAIEASDITIINGDLNKVNTAIRLSHRVIKTIKQNLFWAFFYNVVGIPIAAFGFLNPMIAGAAMAFSSVTVVTNSLRIKNFKEEK</sequence>
<comment type="subcellular location">
    <subcellularLocation>
        <location evidence="1">Cell membrane</location>
        <topology evidence="1">Multi-pass membrane protein</topology>
    </subcellularLocation>
</comment>
<keyword evidence="12" id="KW-0186">Copper</keyword>
<keyword evidence="11 15" id="KW-1133">Transmembrane helix</keyword>
<proteinExistence type="inferred from homology"/>
<evidence type="ECO:0000256" key="10">
    <source>
        <dbReference type="ARBA" id="ARBA00022967"/>
    </source>
</evidence>
<dbReference type="InterPro" id="IPR008250">
    <property type="entry name" value="ATPase_P-typ_transduc_dom_A_sf"/>
</dbReference>
<dbReference type="SFLD" id="SFLDF00027">
    <property type="entry name" value="p-type_atpase"/>
    <property type="match status" value="1"/>
</dbReference>
<dbReference type="PROSITE" id="PS01047">
    <property type="entry name" value="HMA_1"/>
    <property type="match status" value="2"/>
</dbReference>
<evidence type="ECO:0000256" key="11">
    <source>
        <dbReference type="ARBA" id="ARBA00022989"/>
    </source>
</evidence>
<dbReference type="PROSITE" id="PS50846">
    <property type="entry name" value="HMA_2"/>
    <property type="match status" value="2"/>
</dbReference>
<feature type="transmembrane region" description="Helical" evidence="15">
    <location>
        <begin position="220"/>
        <end position="238"/>
    </location>
</feature>
<dbReference type="Gene3D" id="2.70.150.10">
    <property type="entry name" value="Calcium-transporting ATPase, cytoplasmic transduction domain A"/>
    <property type="match status" value="1"/>
</dbReference>
<dbReference type="EMBL" id="NDYC01000011">
    <property type="protein sequence ID" value="OXZ28400.1"/>
    <property type="molecule type" value="Genomic_DNA"/>
</dbReference>
<accession>A0A233V7P9</accession>
<dbReference type="Proteomes" id="UP000215413">
    <property type="component" value="Unassembled WGS sequence"/>
</dbReference>
<evidence type="ECO:0000256" key="7">
    <source>
        <dbReference type="ARBA" id="ARBA00022741"/>
    </source>
</evidence>
<dbReference type="SFLD" id="SFLDG00002">
    <property type="entry name" value="C1.7:_P-type_atpase_like"/>
    <property type="match status" value="1"/>
</dbReference>
<dbReference type="GO" id="GO:0055070">
    <property type="term" value="P:copper ion homeostasis"/>
    <property type="evidence" value="ECO:0007669"/>
    <property type="project" value="TreeGrafter"/>
</dbReference>
<dbReference type="InterPro" id="IPR023298">
    <property type="entry name" value="ATPase_P-typ_TM_dom_sf"/>
</dbReference>
<dbReference type="PANTHER" id="PTHR43520">
    <property type="entry name" value="ATP7, ISOFORM B"/>
    <property type="match status" value="1"/>
</dbReference>
<evidence type="ECO:0000256" key="1">
    <source>
        <dbReference type="ARBA" id="ARBA00004651"/>
    </source>
</evidence>
<dbReference type="SUPFAM" id="SSF81653">
    <property type="entry name" value="Calcium ATPase, transduction domain A"/>
    <property type="match status" value="1"/>
</dbReference>
<dbReference type="Pfam" id="PF00122">
    <property type="entry name" value="E1-E2_ATPase"/>
    <property type="match status" value="1"/>
</dbReference>
<dbReference type="Pfam" id="PF00403">
    <property type="entry name" value="HMA"/>
    <property type="match status" value="2"/>
</dbReference>
<dbReference type="Pfam" id="PF00702">
    <property type="entry name" value="Hydrolase"/>
    <property type="match status" value="1"/>
</dbReference>
<dbReference type="InterPro" id="IPR059000">
    <property type="entry name" value="ATPase_P-type_domA"/>
</dbReference>
<feature type="domain" description="HMA" evidence="16">
    <location>
        <begin position="2"/>
        <end position="67"/>
    </location>
</feature>
<keyword evidence="7 15" id="KW-0547">Nucleotide-binding</keyword>
<evidence type="ECO:0000256" key="12">
    <source>
        <dbReference type="ARBA" id="ARBA00023008"/>
    </source>
</evidence>
<dbReference type="InterPro" id="IPR001757">
    <property type="entry name" value="P_typ_ATPase"/>
</dbReference>
<name>A0A233V7P9_FINMA</name>
<evidence type="ECO:0000256" key="4">
    <source>
        <dbReference type="ARBA" id="ARBA00022475"/>
    </source>
</evidence>
<keyword evidence="6 15" id="KW-0479">Metal-binding</keyword>
<protein>
    <recommendedName>
        <fullName evidence="3">P-type Cu(+) transporter</fullName>
        <ecNumber evidence="3">7.2.2.8</ecNumber>
    </recommendedName>
</protein>
<feature type="transmembrane region" description="Helical" evidence="15">
    <location>
        <begin position="425"/>
        <end position="445"/>
    </location>
</feature>
<comment type="similarity">
    <text evidence="2 15">Belongs to the cation transport ATPase (P-type) (TC 3.A.3) family. Type IB subfamily.</text>
</comment>
<dbReference type="InterPro" id="IPR036412">
    <property type="entry name" value="HAD-like_sf"/>
</dbReference>
<dbReference type="InterPro" id="IPR044492">
    <property type="entry name" value="P_typ_ATPase_HD_dom"/>
</dbReference>
<feature type="domain" description="HMA" evidence="16">
    <location>
        <begin position="69"/>
        <end position="134"/>
    </location>
</feature>
<dbReference type="NCBIfam" id="TIGR01511">
    <property type="entry name" value="ATPase-IB1_Cu"/>
    <property type="match status" value="1"/>
</dbReference>
<dbReference type="PANTHER" id="PTHR43520:SF8">
    <property type="entry name" value="P-TYPE CU(+) TRANSPORTER"/>
    <property type="match status" value="1"/>
</dbReference>
<dbReference type="GO" id="GO:0016887">
    <property type="term" value="F:ATP hydrolysis activity"/>
    <property type="evidence" value="ECO:0007669"/>
    <property type="project" value="InterPro"/>
</dbReference>
<dbReference type="Gene3D" id="3.40.1110.10">
    <property type="entry name" value="Calcium-transporting ATPase, cytoplasmic domain N"/>
    <property type="match status" value="1"/>
</dbReference>
<feature type="transmembrane region" description="Helical" evidence="15">
    <location>
        <begin position="399"/>
        <end position="419"/>
    </location>
</feature>
<dbReference type="FunFam" id="2.70.150.10:FF:000020">
    <property type="entry name" value="Copper-exporting P-type ATPase A"/>
    <property type="match status" value="1"/>
</dbReference>
<dbReference type="PRINTS" id="PR00943">
    <property type="entry name" value="CUATPASE"/>
</dbReference>
<dbReference type="EC" id="7.2.2.8" evidence="3"/>
<dbReference type="SUPFAM" id="SSF56784">
    <property type="entry name" value="HAD-like"/>
    <property type="match status" value="1"/>
</dbReference>
<evidence type="ECO:0000256" key="13">
    <source>
        <dbReference type="ARBA" id="ARBA00023136"/>
    </source>
</evidence>
<keyword evidence="10" id="KW-1278">Translocase</keyword>
<keyword evidence="9 15" id="KW-0067">ATP-binding</keyword>
<evidence type="ECO:0000256" key="5">
    <source>
        <dbReference type="ARBA" id="ARBA00022692"/>
    </source>
</evidence>
<feature type="transmembrane region" description="Helical" evidence="15">
    <location>
        <begin position="730"/>
        <end position="747"/>
    </location>
</feature>
<dbReference type="SFLD" id="SFLDS00003">
    <property type="entry name" value="Haloacid_Dehalogenase"/>
    <property type="match status" value="1"/>
</dbReference>
<dbReference type="InterPro" id="IPR018303">
    <property type="entry name" value="ATPase_P-typ_P_site"/>
</dbReference>
<dbReference type="Gene3D" id="3.30.70.100">
    <property type="match status" value="2"/>
</dbReference>
<evidence type="ECO:0000256" key="3">
    <source>
        <dbReference type="ARBA" id="ARBA00012517"/>
    </source>
</evidence>
<comment type="catalytic activity">
    <reaction evidence="14">
        <text>Cu(+)(in) + ATP + H2O = Cu(+)(out) + ADP + phosphate + H(+)</text>
        <dbReference type="Rhea" id="RHEA:25792"/>
        <dbReference type="ChEBI" id="CHEBI:15377"/>
        <dbReference type="ChEBI" id="CHEBI:15378"/>
        <dbReference type="ChEBI" id="CHEBI:30616"/>
        <dbReference type="ChEBI" id="CHEBI:43474"/>
        <dbReference type="ChEBI" id="CHEBI:49552"/>
        <dbReference type="ChEBI" id="CHEBI:456216"/>
        <dbReference type="EC" id="7.2.2.8"/>
    </reaction>
</comment>
<dbReference type="CDD" id="cd00371">
    <property type="entry name" value="HMA"/>
    <property type="match status" value="2"/>
</dbReference>
<dbReference type="InterPro" id="IPR023214">
    <property type="entry name" value="HAD_sf"/>
</dbReference>
<dbReference type="SUPFAM" id="SSF81665">
    <property type="entry name" value="Calcium ATPase, transmembrane domain M"/>
    <property type="match status" value="1"/>
</dbReference>
<comment type="caution">
    <text evidence="17">The sequence shown here is derived from an EMBL/GenBank/DDBJ whole genome shotgun (WGS) entry which is preliminary data.</text>
</comment>
<keyword evidence="4 15" id="KW-1003">Cell membrane</keyword>
<feature type="transmembrane region" description="Helical" evidence="15">
    <location>
        <begin position="157"/>
        <end position="175"/>
    </location>
</feature>
<gene>
    <name evidence="17" type="ORF">B9N49_02320</name>
</gene>
<evidence type="ECO:0000256" key="2">
    <source>
        <dbReference type="ARBA" id="ARBA00006024"/>
    </source>
</evidence>
<evidence type="ECO:0000256" key="8">
    <source>
        <dbReference type="ARBA" id="ARBA00022796"/>
    </source>
</evidence>
<dbReference type="RefSeq" id="WP_094205361.1">
    <property type="nucleotide sequence ID" value="NZ_NDYC01000011.1"/>
</dbReference>
<dbReference type="InterPro" id="IPR017969">
    <property type="entry name" value="Heavy-metal-associated_CS"/>
</dbReference>
<dbReference type="GO" id="GO:0140581">
    <property type="term" value="F:P-type monovalent copper transporter activity"/>
    <property type="evidence" value="ECO:0007669"/>
    <property type="project" value="UniProtKB-EC"/>
</dbReference>
<evidence type="ECO:0000256" key="14">
    <source>
        <dbReference type="ARBA" id="ARBA00049289"/>
    </source>
</evidence>
<evidence type="ECO:0000256" key="9">
    <source>
        <dbReference type="ARBA" id="ARBA00022840"/>
    </source>
</evidence>
<evidence type="ECO:0000256" key="15">
    <source>
        <dbReference type="RuleBase" id="RU362081"/>
    </source>
</evidence>
<evidence type="ECO:0000256" key="6">
    <source>
        <dbReference type="ARBA" id="ARBA00022723"/>
    </source>
</evidence>
<evidence type="ECO:0000313" key="17">
    <source>
        <dbReference type="EMBL" id="OXZ28400.1"/>
    </source>
</evidence>
<dbReference type="InterPro" id="IPR036163">
    <property type="entry name" value="HMA_dom_sf"/>
</dbReference>